<keyword evidence="1" id="KW-0472">Membrane</keyword>
<organism evidence="2 3">
    <name type="scientific">Crassostrea virginica</name>
    <name type="common">Eastern oyster</name>
    <dbReference type="NCBI Taxonomy" id="6565"/>
    <lineage>
        <taxon>Eukaryota</taxon>
        <taxon>Metazoa</taxon>
        <taxon>Spiralia</taxon>
        <taxon>Lophotrochozoa</taxon>
        <taxon>Mollusca</taxon>
        <taxon>Bivalvia</taxon>
        <taxon>Autobranchia</taxon>
        <taxon>Pteriomorphia</taxon>
        <taxon>Ostreida</taxon>
        <taxon>Ostreoidea</taxon>
        <taxon>Ostreidae</taxon>
        <taxon>Crassostrea</taxon>
    </lineage>
</organism>
<evidence type="ECO:0000256" key="1">
    <source>
        <dbReference type="SAM" id="Phobius"/>
    </source>
</evidence>
<accession>A0A8B8B1L1</accession>
<evidence type="ECO:0000313" key="3">
    <source>
        <dbReference type="RefSeq" id="XP_022296504.1"/>
    </source>
</evidence>
<dbReference type="AlphaFoldDB" id="A0A8B8B1L1"/>
<reference evidence="3" key="1">
    <citation type="submission" date="2025-08" db="UniProtKB">
        <authorList>
            <consortium name="RefSeq"/>
        </authorList>
    </citation>
    <scope>IDENTIFICATION</scope>
    <source>
        <tissue evidence="3">Whole sample</tissue>
    </source>
</reference>
<proteinExistence type="predicted"/>
<feature type="transmembrane region" description="Helical" evidence="1">
    <location>
        <begin position="12"/>
        <end position="28"/>
    </location>
</feature>
<gene>
    <name evidence="3" type="primary">LOC111106216</name>
</gene>
<name>A0A8B8B1L1_CRAVI</name>
<dbReference type="KEGG" id="cvn:111106216"/>
<dbReference type="OrthoDB" id="411632at2759"/>
<dbReference type="GeneID" id="111106216"/>
<sequence>MVFKHITYKNGFAICTIIVVMLTLKMYMGDFTFPWKNITLSTEHQSPSVHEILNSFSLINKDASGNSSMMDEFIARHFIFSQSSLYSLNESEIGRLLKGASNATDPQTNFNISAIVSKIKKERQRSKTLFGKYVSKNFTLVTAYWDLGTFHKGGTGLKFSTDLYKNWAKAFKYMLNPLVIYTDSLDFKHLMQAIRNDLSFCTRIIYMNRTKVPAFQRVDRIKEIYDQPGYPKYFPNTVNPSYAAAQNAKLNVVAETYRNALFNTKFYGWIDVGYFRDIVDSTKYYTMVVPPDIDVKRVAYNQLRSFEETTDPIRIFRDNQLWVGGGMFIGLGTVIDAFDKFYQKAVDYFLDLKVMNSDQQVLYSIYTTRGRQALNPTIEVQPYKPKSAGNPWFYLGFLCRKIVKIF</sequence>
<dbReference type="RefSeq" id="XP_022296504.1">
    <property type="nucleotide sequence ID" value="XM_022440796.1"/>
</dbReference>
<evidence type="ECO:0000313" key="2">
    <source>
        <dbReference type="Proteomes" id="UP000694844"/>
    </source>
</evidence>
<protein>
    <submittedName>
        <fullName evidence="3">Uncharacterized protein LOC111106216 isoform X1</fullName>
    </submittedName>
</protein>
<dbReference type="Pfam" id="PF09612">
    <property type="entry name" value="HtrL_YibB"/>
    <property type="match status" value="1"/>
</dbReference>
<keyword evidence="2" id="KW-1185">Reference proteome</keyword>
<keyword evidence="1" id="KW-1133">Transmembrane helix</keyword>
<dbReference type="InterPro" id="IPR011735">
    <property type="entry name" value="WlaTC/HtrL_glycosyltransf"/>
</dbReference>
<keyword evidence="1" id="KW-0812">Transmembrane</keyword>
<dbReference type="Proteomes" id="UP000694844">
    <property type="component" value="Chromosome 8"/>
</dbReference>